<evidence type="ECO:0008006" key="4">
    <source>
        <dbReference type="Google" id="ProtNLM"/>
    </source>
</evidence>
<evidence type="ECO:0000256" key="1">
    <source>
        <dbReference type="SAM" id="MobiDB-lite"/>
    </source>
</evidence>
<accession>A0A2Z7CM69</accession>
<sequence>MLIDPKNLDKVKCKLCGKVMSGGVYRIKEHIGNIPGNVSGCQKASQEEGRNRKKNKRMEEENCRAEVNISVDEEEH</sequence>
<dbReference type="Proteomes" id="UP000250235">
    <property type="component" value="Unassembled WGS sequence"/>
</dbReference>
<organism evidence="2 3">
    <name type="scientific">Dorcoceras hygrometricum</name>
    <dbReference type="NCBI Taxonomy" id="472368"/>
    <lineage>
        <taxon>Eukaryota</taxon>
        <taxon>Viridiplantae</taxon>
        <taxon>Streptophyta</taxon>
        <taxon>Embryophyta</taxon>
        <taxon>Tracheophyta</taxon>
        <taxon>Spermatophyta</taxon>
        <taxon>Magnoliopsida</taxon>
        <taxon>eudicotyledons</taxon>
        <taxon>Gunneridae</taxon>
        <taxon>Pentapetalae</taxon>
        <taxon>asterids</taxon>
        <taxon>lamiids</taxon>
        <taxon>Lamiales</taxon>
        <taxon>Gesneriaceae</taxon>
        <taxon>Didymocarpoideae</taxon>
        <taxon>Trichosporeae</taxon>
        <taxon>Loxocarpinae</taxon>
        <taxon>Dorcoceras</taxon>
    </lineage>
</organism>
<name>A0A2Z7CM69_9LAMI</name>
<evidence type="ECO:0000313" key="3">
    <source>
        <dbReference type="Proteomes" id="UP000250235"/>
    </source>
</evidence>
<reference evidence="2 3" key="1">
    <citation type="journal article" date="2015" name="Proc. Natl. Acad. Sci. U.S.A.">
        <title>The resurrection genome of Boea hygrometrica: A blueprint for survival of dehydration.</title>
        <authorList>
            <person name="Xiao L."/>
            <person name="Yang G."/>
            <person name="Zhang L."/>
            <person name="Yang X."/>
            <person name="Zhao S."/>
            <person name="Ji Z."/>
            <person name="Zhou Q."/>
            <person name="Hu M."/>
            <person name="Wang Y."/>
            <person name="Chen M."/>
            <person name="Xu Y."/>
            <person name="Jin H."/>
            <person name="Xiao X."/>
            <person name="Hu G."/>
            <person name="Bao F."/>
            <person name="Hu Y."/>
            <person name="Wan P."/>
            <person name="Li L."/>
            <person name="Deng X."/>
            <person name="Kuang T."/>
            <person name="Xiang C."/>
            <person name="Zhu J.K."/>
            <person name="Oliver M.J."/>
            <person name="He Y."/>
        </authorList>
    </citation>
    <scope>NUCLEOTIDE SEQUENCE [LARGE SCALE GENOMIC DNA]</scope>
    <source>
        <strain evidence="3">cv. XS01</strain>
    </source>
</reference>
<keyword evidence="3" id="KW-1185">Reference proteome</keyword>
<evidence type="ECO:0000313" key="2">
    <source>
        <dbReference type="EMBL" id="KZV45876.1"/>
    </source>
</evidence>
<gene>
    <name evidence="2" type="ORF">F511_35544</name>
</gene>
<dbReference type="AlphaFoldDB" id="A0A2Z7CM69"/>
<proteinExistence type="predicted"/>
<feature type="region of interest" description="Disordered" evidence="1">
    <location>
        <begin position="38"/>
        <end position="76"/>
    </location>
</feature>
<dbReference type="OrthoDB" id="2012664at2759"/>
<protein>
    <recommendedName>
        <fullName evidence="4">BED-type domain-containing protein</fullName>
    </recommendedName>
</protein>
<dbReference type="EMBL" id="KQ995763">
    <property type="protein sequence ID" value="KZV45876.1"/>
    <property type="molecule type" value="Genomic_DNA"/>
</dbReference>